<accession>A0ACC3APK1</accession>
<dbReference type="EMBL" id="JAOPJF010000104">
    <property type="protein sequence ID" value="KAK1139563.1"/>
    <property type="molecule type" value="Genomic_DNA"/>
</dbReference>
<proteinExistence type="predicted"/>
<organism evidence="1 2">
    <name type="scientific">Aspergillus melleus</name>
    <dbReference type="NCBI Taxonomy" id="138277"/>
    <lineage>
        <taxon>Eukaryota</taxon>
        <taxon>Fungi</taxon>
        <taxon>Dikarya</taxon>
        <taxon>Ascomycota</taxon>
        <taxon>Pezizomycotina</taxon>
        <taxon>Eurotiomycetes</taxon>
        <taxon>Eurotiomycetidae</taxon>
        <taxon>Eurotiales</taxon>
        <taxon>Aspergillaceae</taxon>
        <taxon>Aspergillus</taxon>
        <taxon>Aspergillus subgen. Circumdati</taxon>
    </lineage>
</organism>
<name>A0ACC3APK1_9EURO</name>
<reference evidence="1 2" key="1">
    <citation type="journal article" date="2023" name="ACS Omega">
        <title>Identification of the Neoaspergillic Acid Biosynthesis Gene Cluster by Establishing an In Vitro CRISPR-Ribonucleoprotein Genetic System in Aspergillus melleus.</title>
        <authorList>
            <person name="Yuan B."/>
            <person name="Grau M.F."/>
            <person name="Murata R.M."/>
            <person name="Torok T."/>
            <person name="Venkateswaran K."/>
            <person name="Stajich J.E."/>
            <person name="Wang C.C.C."/>
        </authorList>
    </citation>
    <scope>NUCLEOTIDE SEQUENCE [LARGE SCALE GENOMIC DNA]</scope>
    <source>
        <strain evidence="1 2">IMV 1140</strain>
    </source>
</reference>
<comment type="caution">
    <text evidence="1">The sequence shown here is derived from an EMBL/GenBank/DDBJ whole genome shotgun (WGS) entry which is preliminary data.</text>
</comment>
<dbReference type="Proteomes" id="UP001177260">
    <property type="component" value="Unassembled WGS sequence"/>
</dbReference>
<sequence length="858" mass="95507">MSGNEQRIQSLPSEVVAKLKSSTSITHLNGVVVDLVKNALDANAHTVYVTIDFQRGGCVIDDDGDGIPPTEFESDGGLGKPYHRYLKVQLGTRTSRGLRFIGHGTSITVNDLFGNMPVRVKNRALAFQKPDELDRQWDELRQLLVSLMLANDRLTKLVVSDASREKKVIIRPRQSQPAEGALDLQRISSVLAQAGLAEFQNTQCWNAVSATLPDLSIHAAISLKPSPTKKVQFISVGMNPIYARNSTNLLYSETNSLFSSSDFGAMGGPPERSLHGGLAEPPSNHTDANAQEINDGEDVPESDKSIQRIMDVLAAMMNEFLKQHGLRPRTGKRKRTMNQAQSTAQGTGKPTIAAGHSDKVSTEETLNSRVKLPEFHIPARSVEDSENWSKAKSARDSFMAPLRRRIPSSNPDRASKLANEPSTNEPAQVPSVTISMATEDSRPVEPPQVGTDNPPLVLHENDESTADRIVPWIDPYTGKSHLINSRTGQSVSEMPHIISNQADQRPRSTGCLQTVRTLRLGNRPKSAVAAKAQNFWVNNLLDHWENPAFRRSEQPICAIDSDHSNVTEAVETRARDVSNELCGFETVGISKFRGKLLKQDLQKAEVIAQVDQKFILARLNVTSAHETKEGFVTTLFLIDQHAADERCRVEALFEELFTPSPDGFRRIQTITLEPLVFEISCIEKPLFGRYRDFFGSWGIEYTVEQKPAEKSAFIFVHRVPLLIAERCRVEPNLVIELIRGELWSREETRRRPDHAYEDKGWVGRLKGCPQGLIDLLNSRACRTAIMFNDELTAGECQHLVNRLAQCVFPFQCAHGRPSMIPIVDMVDGLDGDEEQGEDPCELGLVEAFQNWQSRSLRQ</sequence>
<evidence type="ECO:0000313" key="2">
    <source>
        <dbReference type="Proteomes" id="UP001177260"/>
    </source>
</evidence>
<protein>
    <submittedName>
        <fullName evidence="1">DNA mismatch repair protein</fullName>
    </submittedName>
</protein>
<keyword evidence="2" id="KW-1185">Reference proteome</keyword>
<evidence type="ECO:0000313" key="1">
    <source>
        <dbReference type="EMBL" id="KAK1139563.1"/>
    </source>
</evidence>
<gene>
    <name evidence="1" type="primary">MLH3</name>
    <name evidence="1" type="ORF">N8T08_000636</name>
</gene>